<keyword evidence="1" id="KW-1133">Transmembrane helix</keyword>
<dbReference type="Proteomes" id="UP000799424">
    <property type="component" value="Unassembled WGS sequence"/>
</dbReference>
<reference evidence="2" key="1">
    <citation type="journal article" date="2020" name="Stud. Mycol.">
        <title>101 Dothideomycetes genomes: a test case for predicting lifestyles and emergence of pathogens.</title>
        <authorList>
            <person name="Haridas S."/>
            <person name="Albert R."/>
            <person name="Binder M."/>
            <person name="Bloem J."/>
            <person name="Labutti K."/>
            <person name="Salamov A."/>
            <person name="Andreopoulos B."/>
            <person name="Baker S."/>
            <person name="Barry K."/>
            <person name="Bills G."/>
            <person name="Bluhm B."/>
            <person name="Cannon C."/>
            <person name="Castanera R."/>
            <person name="Culley D."/>
            <person name="Daum C."/>
            <person name="Ezra D."/>
            <person name="Gonzalez J."/>
            <person name="Henrissat B."/>
            <person name="Kuo A."/>
            <person name="Liang C."/>
            <person name="Lipzen A."/>
            <person name="Lutzoni F."/>
            <person name="Magnuson J."/>
            <person name="Mondo S."/>
            <person name="Nolan M."/>
            <person name="Ohm R."/>
            <person name="Pangilinan J."/>
            <person name="Park H.-J."/>
            <person name="Ramirez L."/>
            <person name="Alfaro M."/>
            <person name="Sun H."/>
            <person name="Tritt A."/>
            <person name="Yoshinaga Y."/>
            <person name="Zwiers L.-H."/>
            <person name="Turgeon B."/>
            <person name="Goodwin S."/>
            <person name="Spatafora J."/>
            <person name="Crous P."/>
            <person name="Grigoriev I."/>
        </authorList>
    </citation>
    <scope>NUCLEOTIDE SEQUENCE</scope>
    <source>
        <strain evidence="2">CBS 113818</strain>
    </source>
</reference>
<keyword evidence="1" id="KW-0472">Membrane</keyword>
<gene>
    <name evidence="2" type="ORF">CC86DRAFT_381174</name>
</gene>
<name>A0A6A7A4J6_9PLEO</name>
<proteinExistence type="predicted"/>
<feature type="transmembrane region" description="Helical" evidence="1">
    <location>
        <begin position="83"/>
        <end position="102"/>
    </location>
</feature>
<evidence type="ECO:0008006" key="4">
    <source>
        <dbReference type="Google" id="ProtNLM"/>
    </source>
</evidence>
<feature type="transmembrane region" description="Helical" evidence="1">
    <location>
        <begin position="122"/>
        <end position="141"/>
    </location>
</feature>
<evidence type="ECO:0000313" key="3">
    <source>
        <dbReference type="Proteomes" id="UP000799424"/>
    </source>
</evidence>
<feature type="transmembrane region" description="Helical" evidence="1">
    <location>
        <begin position="6"/>
        <end position="30"/>
    </location>
</feature>
<organism evidence="2 3">
    <name type="scientific">Ophiobolus disseminans</name>
    <dbReference type="NCBI Taxonomy" id="1469910"/>
    <lineage>
        <taxon>Eukaryota</taxon>
        <taxon>Fungi</taxon>
        <taxon>Dikarya</taxon>
        <taxon>Ascomycota</taxon>
        <taxon>Pezizomycotina</taxon>
        <taxon>Dothideomycetes</taxon>
        <taxon>Pleosporomycetidae</taxon>
        <taxon>Pleosporales</taxon>
        <taxon>Pleosporineae</taxon>
        <taxon>Phaeosphaeriaceae</taxon>
        <taxon>Ophiobolus</taxon>
    </lineage>
</organism>
<dbReference type="OrthoDB" id="5241710at2759"/>
<protein>
    <recommendedName>
        <fullName evidence="4">MARVEL domain-containing protein</fullName>
    </recommendedName>
</protein>
<keyword evidence="3" id="KW-1185">Reference proteome</keyword>
<dbReference type="PROSITE" id="PS51257">
    <property type="entry name" value="PROKAR_LIPOPROTEIN"/>
    <property type="match status" value="1"/>
</dbReference>
<feature type="transmembrane region" description="Helical" evidence="1">
    <location>
        <begin position="42"/>
        <end position="63"/>
    </location>
</feature>
<dbReference type="EMBL" id="MU006223">
    <property type="protein sequence ID" value="KAF2828232.1"/>
    <property type="molecule type" value="Genomic_DNA"/>
</dbReference>
<sequence length="238" mass="26485">MADERILRIVTLLTTALATPLLIGCTIVSFQYRDYNSRRKATAFCFAFIPLAFTAAASAVALLNYRRHGRMPSFKYTLLDFAAGLWYVAVLIPIWAVEIGILNKSGLGLLAGYTTAPMIVNMFYHIYVFLCNVTFLWSWIFSKAEHECPNCRSKFTVGPPQVQEVSKGGERYSLLRGDDYLDEDTVAYEDARTSEEQVGVQGDVDVEAKGKGTIKIQESHTADGVVRSACMLLVGNER</sequence>
<evidence type="ECO:0000313" key="2">
    <source>
        <dbReference type="EMBL" id="KAF2828232.1"/>
    </source>
</evidence>
<keyword evidence="1" id="KW-0812">Transmembrane</keyword>
<evidence type="ECO:0000256" key="1">
    <source>
        <dbReference type="SAM" id="Phobius"/>
    </source>
</evidence>
<accession>A0A6A7A4J6</accession>
<dbReference type="AlphaFoldDB" id="A0A6A7A4J6"/>